<gene>
    <name evidence="2" type="ORF">Dthio_PD3526</name>
</gene>
<dbReference type="Gene3D" id="3.30.870.10">
    <property type="entry name" value="Endonuclease Chain A"/>
    <property type="match status" value="1"/>
</dbReference>
<keyword evidence="3" id="KW-1185">Reference proteome</keyword>
<dbReference type="Proteomes" id="UP000005496">
    <property type="component" value="Unassembled WGS sequence"/>
</dbReference>
<protein>
    <recommendedName>
        <fullName evidence="4">Phospholipase D-like domain-containing protein</fullName>
    </recommendedName>
</protein>
<feature type="region of interest" description="Disordered" evidence="1">
    <location>
        <begin position="367"/>
        <end position="386"/>
    </location>
</feature>
<accession>D6SN18</accession>
<dbReference type="SUPFAM" id="SSF56024">
    <property type="entry name" value="Phospholipase D/nuclease"/>
    <property type="match status" value="1"/>
</dbReference>
<dbReference type="RefSeq" id="WP_008869207.1">
    <property type="nucleotide sequence ID" value="NZ_ACJN02000001.1"/>
</dbReference>
<name>D6SN18_9BACT</name>
<comment type="caution">
    <text evidence="2">The sequence shown here is derived from an EMBL/GenBank/DDBJ whole genome shotgun (WGS) entry which is preliminary data.</text>
</comment>
<evidence type="ECO:0000313" key="3">
    <source>
        <dbReference type="Proteomes" id="UP000005496"/>
    </source>
</evidence>
<sequence length="421" mass="47742">MLRPGSDRLSYSHLLAPPPDYYTDFALGTTYSLDLEAMLGIPMALFMSEELGSSATQNPVAVLEGLRRSTDNLAIFCEPGQIKIPHKNNTVYSLVESSVFQVHLPRGRSFHPKVWVIRYAGPQKDPIYRIIVLSRNLTFDRSWDMAVCLDGKKGDEPTEKNSPLQDFIGFLIQHINSRKKRRRIKNIQEEIGQVYFDPQIQQVADFQFCPLGIDGHDKKSSSLFQSYKDLVIISPFLSKTPVKEFDSLALSNSSRTLITRRAELPKLLPEHFESFQVYVMKELVAEGEEGLSEDELQAEVPQNQDIHAKFYARSKGSNHALYFGSANCTQRAFDANVEFLLKLDYRKWGFKLADILEDIFGKDDKDNPFEKIESIPQGDFSDDDPADDLQRAIKELCRGKMRAHVISGEHQTETAGRGSLV</sequence>
<dbReference type="InterPro" id="IPR059166">
    <property type="entry name" value="PLD-like_cat"/>
</dbReference>
<dbReference type="CDD" id="cd09176">
    <property type="entry name" value="PLDc_unchar6"/>
    <property type="match status" value="1"/>
</dbReference>
<evidence type="ECO:0000256" key="1">
    <source>
        <dbReference type="SAM" id="MobiDB-lite"/>
    </source>
</evidence>
<dbReference type="EMBL" id="ACJN02000001">
    <property type="protein sequence ID" value="EFI36079.1"/>
    <property type="molecule type" value="Genomic_DNA"/>
</dbReference>
<reference evidence="2" key="1">
    <citation type="submission" date="2010-05" db="EMBL/GenBank/DDBJ databases">
        <title>The draft genome of Desulfonatronospira thiodismutans ASO3-1.</title>
        <authorList>
            <consortium name="US DOE Joint Genome Institute (JGI-PGF)"/>
            <person name="Lucas S."/>
            <person name="Copeland A."/>
            <person name="Lapidus A."/>
            <person name="Cheng J.-F."/>
            <person name="Bruce D."/>
            <person name="Goodwin L."/>
            <person name="Pitluck S."/>
            <person name="Chertkov O."/>
            <person name="Brettin T."/>
            <person name="Detter J.C."/>
            <person name="Han C."/>
            <person name="Land M.L."/>
            <person name="Hauser L."/>
            <person name="Kyrpides N."/>
            <person name="Mikhailova N."/>
            <person name="Muyzer G."/>
            <person name="Woyke T."/>
        </authorList>
    </citation>
    <scope>NUCLEOTIDE SEQUENCE [LARGE SCALE GENOMIC DNA]</scope>
    <source>
        <strain evidence="2">ASO3-1</strain>
    </source>
</reference>
<proteinExistence type="predicted"/>
<dbReference type="AlphaFoldDB" id="D6SN18"/>
<evidence type="ECO:0008006" key="4">
    <source>
        <dbReference type="Google" id="ProtNLM"/>
    </source>
</evidence>
<organism evidence="2 3">
    <name type="scientific">Desulfonatronospira thiodismutans ASO3-1</name>
    <dbReference type="NCBI Taxonomy" id="555779"/>
    <lineage>
        <taxon>Bacteria</taxon>
        <taxon>Pseudomonadati</taxon>
        <taxon>Thermodesulfobacteriota</taxon>
        <taxon>Desulfovibrionia</taxon>
        <taxon>Desulfovibrionales</taxon>
        <taxon>Desulfonatronovibrionaceae</taxon>
        <taxon>Desulfonatronospira</taxon>
    </lineage>
</organism>
<dbReference type="OrthoDB" id="369674at2"/>
<evidence type="ECO:0000313" key="2">
    <source>
        <dbReference type="EMBL" id="EFI36079.1"/>
    </source>
</evidence>
<dbReference type="eggNOG" id="ENOG502Z9PB">
    <property type="taxonomic scope" value="Bacteria"/>
</dbReference>